<evidence type="ECO:0000256" key="2">
    <source>
        <dbReference type="ARBA" id="ARBA00022448"/>
    </source>
</evidence>
<dbReference type="InterPro" id="IPR036942">
    <property type="entry name" value="Beta-barrel_TonB_sf"/>
</dbReference>
<dbReference type="AlphaFoldDB" id="A3U7K6"/>
<dbReference type="Proteomes" id="UP000002297">
    <property type="component" value="Chromosome"/>
</dbReference>
<keyword evidence="14" id="KW-1185">Reference proteome</keyword>
<dbReference type="eggNOG" id="COG1629">
    <property type="taxonomic scope" value="Bacteria"/>
</dbReference>
<dbReference type="InterPro" id="IPR012910">
    <property type="entry name" value="Plug_dom"/>
</dbReference>
<dbReference type="Pfam" id="PF07715">
    <property type="entry name" value="Plug"/>
    <property type="match status" value="1"/>
</dbReference>
<feature type="domain" description="TonB-dependent receptor-like beta-barrel" evidence="11">
    <location>
        <begin position="405"/>
        <end position="846"/>
    </location>
</feature>
<evidence type="ECO:0000256" key="1">
    <source>
        <dbReference type="ARBA" id="ARBA00004571"/>
    </source>
</evidence>
<dbReference type="NCBIfam" id="TIGR04056">
    <property type="entry name" value="OMP_RagA_SusC"/>
    <property type="match status" value="1"/>
</dbReference>
<gene>
    <name evidence="13" type="ordered locus">CA2559_05670</name>
</gene>
<dbReference type="Gene3D" id="2.60.40.1120">
    <property type="entry name" value="Carboxypeptidase-like, regulatory domain"/>
    <property type="match status" value="1"/>
</dbReference>
<evidence type="ECO:0000256" key="6">
    <source>
        <dbReference type="ARBA" id="ARBA00023136"/>
    </source>
</evidence>
<reference evidence="13 14" key="1">
    <citation type="journal article" date="2010" name="J. Bacteriol.">
        <title>The complete genome sequence of Croceibacter atlanticus HTCC2559T.</title>
        <authorList>
            <person name="Oh H.M."/>
            <person name="Kang I."/>
            <person name="Ferriera S."/>
            <person name="Giovannoni S.J."/>
            <person name="Cho J.C."/>
        </authorList>
    </citation>
    <scope>NUCLEOTIDE SEQUENCE [LARGE SCALE GENOMIC DNA]</scope>
    <source>
        <strain evidence="14">ATCC BAA-628 / HTCC2559 / KCTC 12090</strain>
    </source>
</reference>
<dbReference type="InterPro" id="IPR000531">
    <property type="entry name" value="Beta-barrel_TonB"/>
</dbReference>
<dbReference type="KEGG" id="cat:CA2559_05670"/>
<evidence type="ECO:0000259" key="12">
    <source>
        <dbReference type="Pfam" id="PF07715"/>
    </source>
</evidence>
<evidence type="ECO:0000313" key="14">
    <source>
        <dbReference type="Proteomes" id="UP000002297"/>
    </source>
</evidence>
<dbReference type="Gene3D" id="2.40.170.20">
    <property type="entry name" value="TonB-dependent receptor, beta-barrel domain"/>
    <property type="match status" value="1"/>
</dbReference>
<comment type="similarity">
    <text evidence="8 9">Belongs to the TonB-dependent receptor family.</text>
</comment>
<sequence length="1025" mass="112303">MRTKFSGILTLFLAFMVQMTFAQSKTITGTVTDGSGLPLPGVNVIIQGTSNGTQTDFDGNYSISASTGDILVFSYIGFTTQNQTVGASNTVNVKLEAGEELDEVVVTALGIKRKQDEITTANQVVKSEELTQAQNPNVAQGLAGKVSGLQINTTNSGVNQNVRINLRGNRSLTGDNQALIVIDGVISSSQVLTALDPNIIEDINIIKGANGAALYGSRGSNGVFIVTTKKGSGGDKLTVAVNSATSFEEIAYIPQRQTRYGQGWNGEHVNYENGGWGPEFDGSLQPVGLPQEDGSYRFFPYVSLGDNISEFFQTGRTFQNTVSLSAGNLEDGYVFLSANKTDTEFVIADDVSERNTFNFKGGKKIGNWTLEGNATYLTSKTTQSTGTLYLELLQTATNIPVQEFSEPNNATHWTSYYRSPYWIRDNERTTDRYDIFSGIANVSYQFNDHISIGYNANIRTRQRSGLSYVNGDVDTANIGGGDYTTISSFDTYADTQRNYYGDLIINFNDYNITDDITFSANIGQNLQDNLFTQSTNGGDNLTIPGFYNVDNITGTPRVSNTILRSRRMGLFANLDFGYKDFLFLNVTGRNDYVSTLDKENNSFFYPSAGISFIPTKAFPSLKGDVLNFAKIAVSAVKVGNDGSIGAYETVPVFEQAANYPYGTLNSFRQDRTITDPLLEPEFVTSYEGNLNLGFFKDRLTFDGSYYFSKNTNQIANTSTSSASGISSSRINIGETETRGFEIDLGFTPIKTENFRWDARISYSTNETKVIKISDDTDEIALQSFPNNANPVGVFAVVGETFPTIKGTSYLRDPQGRVLIDPTTGTPRVSSDLTNLGTSNPDYIIGLNTSFEYKGFRLAGVFDYRTGHQFWSGAKSWLSWSGHLIESAENGRGGFIYPNSAIETSPGVFEENTNVITGGTTYSNYLNYFSNDYYTVTENFVLDATAFKVRELSLTYTLPQDYLAKTPLTAVTVGVNARNPFTVLPKENRGYNDPETSNTTGNGQGLAAINQYPVTRSYGLNLNIKF</sequence>
<protein>
    <submittedName>
        <fullName evidence="13">Outer membrane protein</fullName>
    </submittedName>
</protein>
<dbReference type="GO" id="GO:0009279">
    <property type="term" value="C:cell outer membrane"/>
    <property type="evidence" value="ECO:0007669"/>
    <property type="project" value="UniProtKB-SubCell"/>
</dbReference>
<dbReference type="STRING" id="216432.CA2559_05670"/>
<comment type="subcellular location">
    <subcellularLocation>
        <location evidence="1 8">Cell outer membrane</location>
        <topology evidence="1 8">Multi-pass membrane protein</topology>
    </subcellularLocation>
</comment>
<name>A3U7K6_CROAH</name>
<accession>A3U7K6</accession>
<evidence type="ECO:0000256" key="9">
    <source>
        <dbReference type="RuleBase" id="RU003357"/>
    </source>
</evidence>
<evidence type="ECO:0000256" key="10">
    <source>
        <dbReference type="SAM" id="SignalP"/>
    </source>
</evidence>
<feature type="chain" id="PRO_5002659898" evidence="10">
    <location>
        <begin position="23"/>
        <end position="1025"/>
    </location>
</feature>
<dbReference type="OrthoDB" id="9768177at2"/>
<dbReference type="Gene3D" id="2.170.130.10">
    <property type="entry name" value="TonB-dependent receptor, plug domain"/>
    <property type="match status" value="1"/>
</dbReference>
<evidence type="ECO:0000256" key="4">
    <source>
        <dbReference type="ARBA" id="ARBA00022692"/>
    </source>
</evidence>
<proteinExistence type="inferred from homology"/>
<dbReference type="InterPro" id="IPR037066">
    <property type="entry name" value="Plug_dom_sf"/>
</dbReference>
<organism evidence="13 14">
    <name type="scientific">Croceibacter atlanticus (strain ATCC BAA-628 / JCM 21780 / CIP 108009 / IAM 15332 / KCTC 12090 / HTCC2559)</name>
    <dbReference type="NCBI Taxonomy" id="216432"/>
    <lineage>
        <taxon>Bacteria</taxon>
        <taxon>Pseudomonadati</taxon>
        <taxon>Bacteroidota</taxon>
        <taxon>Flavobacteriia</taxon>
        <taxon>Flavobacteriales</taxon>
        <taxon>Flavobacteriaceae</taxon>
        <taxon>Croceibacter</taxon>
    </lineage>
</organism>
<dbReference type="Pfam" id="PF13715">
    <property type="entry name" value="CarbopepD_reg_2"/>
    <property type="match status" value="1"/>
</dbReference>
<evidence type="ECO:0000256" key="8">
    <source>
        <dbReference type="PROSITE-ProRule" id="PRU01360"/>
    </source>
</evidence>
<keyword evidence="3 8" id="KW-1134">Transmembrane beta strand</keyword>
<dbReference type="FunFam" id="2.60.40.1120:FF:000003">
    <property type="entry name" value="Outer membrane protein Omp121"/>
    <property type="match status" value="1"/>
</dbReference>
<dbReference type="EMBL" id="CP002046">
    <property type="protein sequence ID" value="EAP88223.1"/>
    <property type="molecule type" value="Genomic_DNA"/>
</dbReference>
<keyword evidence="10" id="KW-0732">Signal</keyword>
<dbReference type="SUPFAM" id="SSF56935">
    <property type="entry name" value="Porins"/>
    <property type="match status" value="1"/>
</dbReference>
<evidence type="ECO:0000259" key="11">
    <source>
        <dbReference type="Pfam" id="PF00593"/>
    </source>
</evidence>
<dbReference type="SUPFAM" id="SSF49464">
    <property type="entry name" value="Carboxypeptidase regulatory domain-like"/>
    <property type="match status" value="1"/>
</dbReference>
<feature type="domain" description="TonB-dependent receptor plug" evidence="12">
    <location>
        <begin position="115"/>
        <end position="223"/>
    </location>
</feature>
<keyword evidence="4 8" id="KW-0812">Transmembrane</keyword>
<dbReference type="RefSeq" id="WP_013186898.1">
    <property type="nucleotide sequence ID" value="NC_014230.1"/>
</dbReference>
<feature type="signal peptide" evidence="10">
    <location>
        <begin position="1"/>
        <end position="22"/>
    </location>
</feature>
<dbReference type="Pfam" id="PF00593">
    <property type="entry name" value="TonB_dep_Rec_b-barrel"/>
    <property type="match status" value="1"/>
</dbReference>
<keyword evidence="6 8" id="KW-0472">Membrane</keyword>
<dbReference type="InterPro" id="IPR008969">
    <property type="entry name" value="CarboxyPept-like_regulatory"/>
</dbReference>
<dbReference type="PROSITE" id="PS52016">
    <property type="entry name" value="TONB_DEPENDENT_REC_3"/>
    <property type="match status" value="1"/>
</dbReference>
<dbReference type="InterPro" id="IPR039426">
    <property type="entry name" value="TonB-dep_rcpt-like"/>
</dbReference>
<keyword evidence="7 8" id="KW-0998">Cell outer membrane</keyword>
<dbReference type="GeneID" id="89452922"/>
<keyword evidence="2 8" id="KW-0813">Transport</keyword>
<evidence type="ECO:0000256" key="7">
    <source>
        <dbReference type="ARBA" id="ARBA00023237"/>
    </source>
</evidence>
<keyword evidence="5 9" id="KW-0798">TonB box</keyword>
<evidence type="ECO:0000256" key="5">
    <source>
        <dbReference type="ARBA" id="ARBA00023077"/>
    </source>
</evidence>
<evidence type="ECO:0000256" key="3">
    <source>
        <dbReference type="ARBA" id="ARBA00022452"/>
    </source>
</evidence>
<dbReference type="HOGENOM" id="CLU_004317_2_1_10"/>
<evidence type="ECO:0000313" key="13">
    <source>
        <dbReference type="EMBL" id="EAP88223.1"/>
    </source>
</evidence>
<dbReference type="InterPro" id="IPR023996">
    <property type="entry name" value="TonB-dep_OMP_SusC/RagA"/>
</dbReference>